<organism evidence="2 3">
    <name type="scientific">Sphaceloma murrayae</name>
    <dbReference type="NCBI Taxonomy" id="2082308"/>
    <lineage>
        <taxon>Eukaryota</taxon>
        <taxon>Fungi</taxon>
        <taxon>Dikarya</taxon>
        <taxon>Ascomycota</taxon>
        <taxon>Pezizomycotina</taxon>
        <taxon>Dothideomycetes</taxon>
        <taxon>Dothideomycetidae</taxon>
        <taxon>Myriangiales</taxon>
        <taxon>Elsinoaceae</taxon>
        <taxon>Sphaceloma</taxon>
    </lineage>
</organism>
<dbReference type="OrthoDB" id="3941807at2759"/>
<protein>
    <submittedName>
        <fullName evidence="2">Uncharacterized protein</fullName>
    </submittedName>
</protein>
<evidence type="ECO:0000256" key="1">
    <source>
        <dbReference type="SAM" id="MobiDB-lite"/>
    </source>
</evidence>
<dbReference type="AlphaFoldDB" id="A0A2K1R3J0"/>
<reference evidence="2 3" key="1">
    <citation type="submission" date="2017-06" db="EMBL/GenBank/DDBJ databases">
        <title>Draft genome sequence of a variant of Elsinoe murrayae.</title>
        <authorList>
            <person name="Cheng Q."/>
        </authorList>
    </citation>
    <scope>NUCLEOTIDE SEQUENCE [LARGE SCALE GENOMIC DNA]</scope>
    <source>
        <strain evidence="2 3">CQ-2017a</strain>
    </source>
</reference>
<evidence type="ECO:0000313" key="3">
    <source>
        <dbReference type="Proteomes" id="UP000243797"/>
    </source>
</evidence>
<dbReference type="EMBL" id="NKHZ01000001">
    <property type="protein sequence ID" value="PNS21855.1"/>
    <property type="molecule type" value="Genomic_DNA"/>
</dbReference>
<gene>
    <name evidence="2" type="ORF">CAC42_453</name>
</gene>
<comment type="caution">
    <text evidence="2">The sequence shown here is derived from an EMBL/GenBank/DDBJ whole genome shotgun (WGS) entry which is preliminary data.</text>
</comment>
<sequence length="307" mass="34123">MARYKISVKARKQTKDKRTTSRAKGSAIVPPQTVPRSTRTAILTRAGTAQINAQALHAPSTSISRSVTTTRNGNDLDWTVHDPLPASENWSHGVPLTKATFPKEETLDPATRTSIATNNQVIEIGSWISVKYIDNETNNNTKKQKTSHEFANVRAIRRVGIRGRWPVYTLLCISWGYPIRELPIAEQGSTVLTTQQAPVPLSAEDLTLSNHFDVIYLNSVADVVDDSPPNFVDIQDTRDVARFKRENDHDVQLCSSVWMDVKADRLQRQVFRGNVKREDGLPGEIGRIYRKNAKGNPGIGSRSDVAA</sequence>
<dbReference type="InParanoid" id="A0A2K1R3J0"/>
<evidence type="ECO:0000313" key="2">
    <source>
        <dbReference type="EMBL" id="PNS21855.1"/>
    </source>
</evidence>
<keyword evidence="3" id="KW-1185">Reference proteome</keyword>
<accession>A0A2K1R3J0</accession>
<dbReference type="Proteomes" id="UP000243797">
    <property type="component" value="Unassembled WGS sequence"/>
</dbReference>
<proteinExistence type="predicted"/>
<name>A0A2K1R3J0_9PEZI</name>
<feature type="compositionally biased region" description="Basic residues" evidence="1">
    <location>
        <begin position="1"/>
        <end position="15"/>
    </location>
</feature>
<feature type="region of interest" description="Disordered" evidence="1">
    <location>
        <begin position="1"/>
        <end position="30"/>
    </location>
</feature>